<dbReference type="EMBL" id="JBHRXK010000003">
    <property type="protein sequence ID" value="MFC3551256.1"/>
    <property type="molecule type" value="Genomic_DNA"/>
</dbReference>
<evidence type="ECO:0000256" key="1">
    <source>
        <dbReference type="SAM" id="SignalP"/>
    </source>
</evidence>
<accession>A0ABV7RNM7</accession>
<dbReference type="Gene3D" id="2.60.40.10">
    <property type="entry name" value="Immunoglobulins"/>
    <property type="match status" value="1"/>
</dbReference>
<reference evidence="4" key="1">
    <citation type="journal article" date="2019" name="Int. J. Syst. Evol. Microbiol.">
        <title>The Global Catalogue of Microorganisms (GCM) 10K type strain sequencing project: providing services to taxonomists for standard genome sequencing and annotation.</title>
        <authorList>
            <consortium name="The Broad Institute Genomics Platform"/>
            <consortium name="The Broad Institute Genome Sequencing Center for Infectious Disease"/>
            <person name="Wu L."/>
            <person name="Ma J."/>
        </authorList>
    </citation>
    <scope>NUCLEOTIDE SEQUENCE [LARGE SCALE GENOMIC DNA]</scope>
    <source>
        <strain evidence="4">KCTC 42875</strain>
    </source>
</reference>
<keyword evidence="1" id="KW-0732">Signal</keyword>
<organism evidence="3 4">
    <name type="scientific">Lysobacter cavernae</name>
    <dbReference type="NCBI Taxonomy" id="1685901"/>
    <lineage>
        <taxon>Bacteria</taxon>
        <taxon>Pseudomonadati</taxon>
        <taxon>Pseudomonadota</taxon>
        <taxon>Gammaproteobacteria</taxon>
        <taxon>Lysobacterales</taxon>
        <taxon>Lysobacteraceae</taxon>
        <taxon>Lysobacter</taxon>
    </lineage>
</organism>
<gene>
    <name evidence="3" type="ORF">ACFOLC_09560</name>
</gene>
<dbReference type="PANTHER" id="PTHR30251:SF4">
    <property type="entry name" value="SLR1668 PROTEIN"/>
    <property type="match status" value="1"/>
</dbReference>
<dbReference type="SUPFAM" id="SSF49354">
    <property type="entry name" value="PapD-like"/>
    <property type="match status" value="1"/>
</dbReference>
<dbReference type="RefSeq" id="WP_386758997.1">
    <property type="nucleotide sequence ID" value="NZ_JBHRXK010000003.1"/>
</dbReference>
<comment type="caution">
    <text evidence="3">The sequence shown here is derived from an EMBL/GenBank/DDBJ whole genome shotgun (WGS) entry which is preliminary data.</text>
</comment>
<dbReference type="Proteomes" id="UP001595740">
    <property type="component" value="Unassembled WGS sequence"/>
</dbReference>
<dbReference type="InterPro" id="IPR008962">
    <property type="entry name" value="PapD-like_sf"/>
</dbReference>
<feature type="chain" id="PRO_5046359142" evidence="1">
    <location>
        <begin position="19"/>
        <end position="229"/>
    </location>
</feature>
<proteinExistence type="predicted"/>
<dbReference type="InterPro" id="IPR016147">
    <property type="entry name" value="Pili_assmbl_chaperone_N"/>
</dbReference>
<evidence type="ECO:0000313" key="4">
    <source>
        <dbReference type="Proteomes" id="UP001595740"/>
    </source>
</evidence>
<dbReference type="InterPro" id="IPR013783">
    <property type="entry name" value="Ig-like_fold"/>
</dbReference>
<protein>
    <submittedName>
        <fullName evidence="3">Molecular chaperone</fullName>
    </submittedName>
</protein>
<dbReference type="Pfam" id="PF00345">
    <property type="entry name" value="PapD_N"/>
    <property type="match status" value="1"/>
</dbReference>
<evidence type="ECO:0000313" key="3">
    <source>
        <dbReference type="EMBL" id="MFC3551256.1"/>
    </source>
</evidence>
<dbReference type="InterPro" id="IPR050643">
    <property type="entry name" value="Periplasmic_pilus_chap"/>
</dbReference>
<feature type="signal peptide" evidence="1">
    <location>
        <begin position="1"/>
        <end position="18"/>
    </location>
</feature>
<feature type="domain" description="Pili assembly chaperone N-terminal" evidence="2">
    <location>
        <begin position="21"/>
        <end position="140"/>
    </location>
</feature>
<name>A0ABV7RNM7_9GAMM</name>
<sequence>MKMLLTLLALLVAGTAHAASIVVRPTMLILPAGESTAAITVTNNGSQPVNAQVRVFGWDQAQNEDQLQPTQALAASPPMTAILPGQSQTVRLVRVDKTPATREESYRLLVDEITDRASTQHTGVAIQLRYSVPVFVVPDTRATATLAVKAELDGGQVLIDARNSGQSHARISNVALQYADGTSQVIGEGLVGYVLPGKDRQWRLPLPAHKAPPRQVKAEVNEQALLVDL</sequence>
<dbReference type="PANTHER" id="PTHR30251">
    <property type="entry name" value="PILUS ASSEMBLY CHAPERONE"/>
    <property type="match status" value="1"/>
</dbReference>
<keyword evidence="4" id="KW-1185">Reference proteome</keyword>
<evidence type="ECO:0000259" key="2">
    <source>
        <dbReference type="Pfam" id="PF00345"/>
    </source>
</evidence>